<evidence type="ECO:0000313" key="4">
    <source>
        <dbReference type="Proteomes" id="UP000054560"/>
    </source>
</evidence>
<keyword evidence="2" id="KW-0472">Membrane</keyword>
<accession>A0A0L0FEN2</accession>
<reference evidence="3 4" key="1">
    <citation type="submission" date="2011-02" db="EMBL/GenBank/DDBJ databases">
        <title>The Genome Sequence of Sphaeroforma arctica JP610.</title>
        <authorList>
            <consortium name="The Broad Institute Genome Sequencing Platform"/>
            <person name="Russ C."/>
            <person name="Cuomo C."/>
            <person name="Young S.K."/>
            <person name="Zeng Q."/>
            <person name="Gargeya S."/>
            <person name="Alvarado L."/>
            <person name="Berlin A."/>
            <person name="Chapman S.B."/>
            <person name="Chen Z."/>
            <person name="Freedman E."/>
            <person name="Gellesch M."/>
            <person name="Goldberg J."/>
            <person name="Griggs A."/>
            <person name="Gujja S."/>
            <person name="Heilman E."/>
            <person name="Heiman D."/>
            <person name="Howarth C."/>
            <person name="Mehta T."/>
            <person name="Neiman D."/>
            <person name="Pearson M."/>
            <person name="Roberts A."/>
            <person name="Saif S."/>
            <person name="Shea T."/>
            <person name="Shenoy N."/>
            <person name="Sisk P."/>
            <person name="Stolte C."/>
            <person name="Sykes S."/>
            <person name="White J."/>
            <person name="Yandava C."/>
            <person name="Burger G."/>
            <person name="Gray M.W."/>
            <person name="Holland P.W.H."/>
            <person name="King N."/>
            <person name="Lang F.B.F."/>
            <person name="Roger A.J."/>
            <person name="Ruiz-Trillo I."/>
            <person name="Haas B."/>
            <person name="Nusbaum C."/>
            <person name="Birren B."/>
        </authorList>
    </citation>
    <scope>NUCLEOTIDE SEQUENCE [LARGE SCALE GENOMIC DNA]</scope>
    <source>
        <strain evidence="3 4">JP610</strain>
    </source>
</reference>
<dbReference type="AlphaFoldDB" id="A0A0L0FEN2"/>
<dbReference type="RefSeq" id="XP_014149126.1">
    <property type="nucleotide sequence ID" value="XM_014293651.1"/>
</dbReference>
<keyword evidence="2" id="KW-1133">Transmembrane helix</keyword>
<dbReference type="GeneID" id="25912753"/>
<dbReference type="EMBL" id="KQ243768">
    <property type="protein sequence ID" value="KNC75224.1"/>
    <property type="molecule type" value="Genomic_DNA"/>
</dbReference>
<dbReference type="Proteomes" id="UP000054560">
    <property type="component" value="Unassembled WGS sequence"/>
</dbReference>
<name>A0A0L0FEN2_9EUKA</name>
<proteinExistence type="predicted"/>
<gene>
    <name evidence="3" type="ORF">SARC_12249</name>
</gene>
<evidence type="ECO:0000256" key="2">
    <source>
        <dbReference type="SAM" id="Phobius"/>
    </source>
</evidence>
<organism evidence="3 4">
    <name type="scientific">Sphaeroforma arctica JP610</name>
    <dbReference type="NCBI Taxonomy" id="667725"/>
    <lineage>
        <taxon>Eukaryota</taxon>
        <taxon>Ichthyosporea</taxon>
        <taxon>Ichthyophonida</taxon>
        <taxon>Sphaeroforma</taxon>
    </lineage>
</organism>
<keyword evidence="4" id="KW-1185">Reference proteome</keyword>
<sequence>MAEPDTPQRLQRLSKNRTDRGSTPQLSLDQLKKLDELKKTDEIIQKEKASETGSFTPLYVAGIGLWLFAMFVLMLVVTGSGKMDPFALFMNPKALVDVDRVVSTTATATASECRLMDDCVYF</sequence>
<feature type="region of interest" description="Disordered" evidence="1">
    <location>
        <begin position="1"/>
        <end position="25"/>
    </location>
</feature>
<keyword evidence="2" id="KW-0812">Transmembrane</keyword>
<evidence type="ECO:0000313" key="3">
    <source>
        <dbReference type="EMBL" id="KNC75224.1"/>
    </source>
</evidence>
<feature type="transmembrane region" description="Helical" evidence="2">
    <location>
        <begin position="58"/>
        <end position="77"/>
    </location>
</feature>
<evidence type="ECO:0000256" key="1">
    <source>
        <dbReference type="SAM" id="MobiDB-lite"/>
    </source>
</evidence>
<protein>
    <submittedName>
        <fullName evidence="3">Uncharacterized protein</fullName>
    </submittedName>
</protein>